<name>V4BHN3_LOTGI</name>
<dbReference type="SUPFAM" id="SSF53850">
    <property type="entry name" value="Periplasmic binding protein-like II"/>
    <property type="match status" value="1"/>
</dbReference>
<keyword evidence="6" id="KW-0175">Coiled coil</keyword>
<gene>
    <name evidence="19" type="ORF">LOTGIDRAFT_82519</name>
</gene>
<feature type="binding site" evidence="13">
    <location>
        <position position="64"/>
    </location>
    <ligand>
        <name>L-glutamate</name>
        <dbReference type="ChEBI" id="CHEBI:29985"/>
    </ligand>
</feature>
<evidence type="ECO:0000256" key="16">
    <source>
        <dbReference type="SAM" id="Phobius"/>
    </source>
</evidence>
<dbReference type="InterPro" id="IPR019594">
    <property type="entry name" value="Glu/Gly-bd"/>
</dbReference>
<dbReference type="CTD" id="20252538"/>
<keyword evidence="5 16" id="KW-1133">Transmembrane helix</keyword>
<dbReference type="Gene3D" id="1.10.287.70">
    <property type="match status" value="1"/>
</dbReference>
<keyword evidence="10" id="KW-0325">Glycoprotein</keyword>
<feature type="disulfide bond" evidence="15">
    <location>
        <begin position="280"/>
        <end position="334"/>
    </location>
</feature>
<dbReference type="AlphaFoldDB" id="V4BHN3"/>
<evidence type="ECO:0000256" key="3">
    <source>
        <dbReference type="ARBA" id="ARBA00022475"/>
    </source>
</evidence>
<keyword evidence="4 16" id="KW-0812">Transmembrane</keyword>
<dbReference type="RefSeq" id="XP_009060946.1">
    <property type="nucleotide sequence ID" value="XM_009062698.1"/>
</dbReference>
<feature type="transmembrane region" description="Helical" evidence="16">
    <location>
        <begin position="178"/>
        <end position="207"/>
    </location>
</feature>
<evidence type="ECO:0000256" key="8">
    <source>
        <dbReference type="ARBA" id="ARBA00023136"/>
    </source>
</evidence>
<dbReference type="PRINTS" id="PR00177">
    <property type="entry name" value="NMDARECEPTOR"/>
</dbReference>
<dbReference type="GO" id="GO:0005886">
    <property type="term" value="C:plasma membrane"/>
    <property type="evidence" value="ECO:0007669"/>
    <property type="project" value="UniProtKB-SubCell"/>
</dbReference>
<dbReference type="KEGG" id="lgi:LOTGIDRAFT_82519"/>
<comment type="subcellular location">
    <subcellularLocation>
        <location evidence="1">Cell membrane</location>
        <topology evidence="1">Multi-pass membrane protein</topology>
    </subcellularLocation>
</comment>
<feature type="binding site" evidence="13">
    <location>
        <position position="265"/>
    </location>
    <ligand>
        <name>L-glutamate</name>
        <dbReference type="ChEBI" id="CHEBI:29985"/>
    </ligand>
</feature>
<keyword evidence="7" id="KW-0406">Ion transport</keyword>
<evidence type="ECO:0000256" key="13">
    <source>
        <dbReference type="PIRSR" id="PIRSR601508-1"/>
    </source>
</evidence>
<accession>V4BHN3</accession>
<dbReference type="Proteomes" id="UP000030746">
    <property type="component" value="Unassembled WGS sequence"/>
</dbReference>
<dbReference type="STRING" id="225164.V4BHN3"/>
<evidence type="ECO:0000256" key="1">
    <source>
        <dbReference type="ARBA" id="ARBA00004651"/>
    </source>
</evidence>
<proteinExistence type="predicted"/>
<feature type="non-terminal residue" evidence="19">
    <location>
        <position position="384"/>
    </location>
</feature>
<dbReference type="Pfam" id="PF00060">
    <property type="entry name" value="Lig_chan"/>
    <property type="match status" value="1"/>
</dbReference>
<evidence type="ECO:0008006" key="21">
    <source>
        <dbReference type="Google" id="ProtNLM"/>
    </source>
</evidence>
<evidence type="ECO:0000259" key="18">
    <source>
        <dbReference type="SMART" id="SM00918"/>
    </source>
</evidence>
<keyword evidence="3" id="KW-1003">Cell membrane</keyword>
<dbReference type="EMBL" id="KB202719">
    <property type="protein sequence ID" value="ESO88309.1"/>
    <property type="molecule type" value="Genomic_DNA"/>
</dbReference>
<keyword evidence="2" id="KW-0813">Transport</keyword>
<keyword evidence="20" id="KW-1185">Reference proteome</keyword>
<evidence type="ECO:0000256" key="4">
    <source>
        <dbReference type="ARBA" id="ARBA00022692"/>
    </source>
</evidence>
<dbReference type="OrthoDB" id="5984008at2759"/>
<evidence type="ECO:0000313" key="19">
    <source>
        <dbReference type="EMBL" id="ESO88309.1"/>
    </source>
</evidence>
<dbReference type="SMART" id="SM00918">
    <property type="entry name" value="Lig_chan-Glu_bd"/>
    <property type="match status" value="1"/>
</dbReference>
<keyword evidence="12" id="KW-0407">Ion channel</keyword>
<dbReference type="HOGENOM" id="CLU_007257_0_2_1"/>
<dbReference type="InterPro" id="IPR001508">
    <property type="entry name" value="Iono_Glu_rcpt_met"/>
</dbReference>
<keyword evidence="9" id="KW-0675">Receptor</keyword>
<sequence length="384" mass="42671">CCSGLSIELLSKLSVDIKFAFVLYFTNDTNYGAFENDTWTGLVGDVVHGAADIIAGAFSVTSSRFGAISYSEPYFQSDYAMVTSADGRSTSMWAFLKPFSFEVWICILLGSIVAGIATSVLEWHSPFGLNPKGRKREKNYGLGSGLLMVCVLITGHTVNVKAPKSWPGKVIQNVWAGLAIFIMTSYTANLAAYLAGQSAVILISSIYDSKLLSKKVSLIESSSVEFFLNIINPDLIRNVGQNYVTSTDTAIFMLRNREIDVYVDDTPLLEYAVSRLDKDCTVRFVGKGFGSDGYAFGLPKFSWLQVPMSNKILHYVESGYIQDLSRKYISRPKCEHFFANSPFQYSLEHTGGLFIILLSAVVFSIFLLLGEHMIYKFVVPWLRR</sequence>
<evidence type="ECO:0000256" key="10">
    <source>
        <dbReference type="ARBA" id="ARBA00023180"/>
    </source>
</evidence>
<evidence type="ECO:0000259" key="17">
    <source>
        <dbReference type="SMART" id="SM00079"/>
    </source>
</evidence>
<evidence type="ECO:0000313" key="20">
    <source>
        <dbReference type="Proteomes" id="UP000030746"/>
    </source>
</evidence>
<feature type="domain" description="Ionotropic glutamate receptor C-terminal" evidence="17">
    <location>
        <begin position="1"/>
        <end position="331"/>
    </location>
</feature>
<feature type="domain" description="Ionotropic glutamate receptor L-glutamate and glycine-binding" evidence="18">
    <location>
        <begin position="1"/>
        <end position="48"/>
    </location>
</feature>
<feature type="binding site" evidence="13">
    <location>
        <position position="223"/>
    </location>
    <ligand>
        <name>L-glutamate</name>
        <dbReference type="ChEBI" id="CHEBI:29985"/>
    </ligand>
</feature>
<dbReference type="GO" id="GO:0015276">
    <property type="term" value="F:ligand-gated monoatomic ion channel activity"/>
    <property type="evidence" value="ECO:0007669"/>
    <property type="project" value="InterPro"/>
</dbReference>
<dbReference type="GO" id="GO:0038023">
    <property type="term" value="F:signaling receptor activity"/>
    <property type="evidence" value="ECO:0007669"/>
    <property type="project" value="InterPro"/>
</dbReference>
<dbReference type="Pfam" id="PF10613">
    <property type="entry name" value="Lig_chan-Glu_bd"/>
    <property type="match status" value="1"/>
</dbReference>
<evidence type="ECO:0000256" key="5">
    <source>
        <dbReference type="ARBA" id="ARBA00022989"/>
    </source>
</evidence>
<organism evidence="19 20">
    <name type="scientific">Lottia gigantea</name>
    <name type="common">Giant owl limpet</name>
    <dbReference type="NCBI Taxonomy" id="225164"/>
    <lineage>
        <taxon>Eukaryota</taxon>
        <taxon>Metazoa</taxon>
        <taxon>Spiralia</taxon>
        <taxon>Lophotrochozoa</taxon>
        <taxon>Mollusca</taxon>
        <taxon>Gastropoda</taxon>
        <taxon>Patellogastropoda</taxon>
        <taxon>Lottioidea</taxon>
        <taxon>Lottiidae</taxon>
        <taxon>Lottia</taxon>
    </lineage>
</organism>
<dbReference type="Gene3D" id="3.40.190.10">
    <property type="entry name" value="Periplasmic binding protein-like II"/>
    <property type="match status" value="1"/>
</dbReference>
<dbReference type="GO" id="GO:0043226">
    <property type="term" value="C:organelle"/>
    <property type="evidence" value="ECO:0007669"/>
    <property type="project" value="UniProtKB-ARBA"/>
</dbReference>
<dbReference type="GeneID" id="20252538"/>
<keyword evidence="11" id="KW-1071">Ligand-gated ion channel</keyword>
<dbReference type="SMART" id="SM00079">
    <property type="entry name" value="PBPe"/>
    <property type="match status" value="1"/>
</dbReference>
<evidence type="ECO:0000256" key="12">
    <source>
        <dbReference type="ARBA" id="ARBA00023303"/>
    </source>
</evidence>
<feature type="binding site" evidence="13">
    <location>
        <position position="59"/>
    </location>
    <ligand>
        <name>L-glutamate</name>
        <dbReference type="ChEBI" id="CHEBI:29985"/>
    </ligand>
</feature>
<reference evidence="19 20" key="1">
    <citation type="journal article" date="2013" name="Nature">
        <title>Insights into bilaterian evolution from three spiralian genomes.</title>
        <authorList>
            <person name="Simakov O."/>
            <person name="Marletaz F."/>
            <person name="Cho S.J."/>
            <person name="Edsinger-Gonzales E."/>
            <person name="Havlak P."/>
            <person name="Hellsten U."/>
            <person name="Kuo D.H."/>
            <person name="Larsson T."/>
            <person name="Lv J."/>
            <person name="Arendt D."/>
            <person name="Savage R."/>
            <person name="Osoegawa K."/>
            <person name="de Jong P."/>
            <person name="Grimwood J."/>
            <person name="Chapman J.A."/>
            <person name="Shapiro H."/>
            <person name="Aerts A."/>
            <person name="Otillar R.P."/>
            <person name="Terry A.Y."/>
            <person name="Boore J.L."/>
            <person name="Grigoriev I.V."/>
            <person name="Lindberg D.R."/>
            <person name="Seaver E.C."/>
            <person name="Weisblat D.A."/>
            <person name="Putnam N.H."/>
            <person name="Rokhsar D.S."/>
        </authorList>
    </citation>
    <scope>NUCLEOTIDE SEQUENCE [LARGE SCALE GENOMIC DNA]</scope>
</reference>
<evidence type="ECO:0000256" key="15">
    <source>
        <dbReference type="PIRSR" id="PIRSR601508-3"/>
    </source>
</evidence>
<evidence type="ECO:0000256" key="6">
    <source>
        <dbReference type="ARBA" id="ARBA00023054"/>
    </source>
</evidence>
<feature type="transmembrane region" description="Helical" evidence="16">
    <location>
        <begin position="101"/>
        <end position="120"/>
    </location>
</feature>
<dbReference type="OMA" id="RASHEWN"/>
<protein>
    <recommendedName>
        <fullName evidence="21">Ionotropic glutamate receptor C-terminal domain-containing protein</fullName>
    </recommendedName>
</protein>
<evidence type="ECO:0000256" key="9">
    <source>
        <dbReference type="ARBA" id="ARBA00023170"/>
    </source>
</evidence>
<feature type="non-terminal residue" evidence="19">
    <location>
        <position position="1"/>
    </location>
</feature>
<keyword evidence="15" id="KW-1015">Disulfide bond</keyword>
<evidence type="ECO:0000256" key="11">
    <source>
        <dbReference type="ARBA" id="ARBA00023286"/>
    </source>
</evidence>
<dbReference type="FunFam" id="3.40.190.10:FF:000078">
    <property type="entry name" value="glutamate receptor ionotropic, NMDA 3B"/>
    <property type="match status" value="1"/>
</dbReference>
<dbReference type="PANTHER" id="PTHR18966">
    <property type="entry name" value="IONOTROPIC GLUTAMATE RECEPTOR"/>
    <property type="match status" value="1"/>
</dbReference>
<dbReference type="InterPro" id="IPR015683">
    <property type="entry name" value="Ionotropic_Glu_rcpt"/>
</dbReference>
<feature type="transmembrane region" description="Helical" evidence="16">
    <location>
        <begin position="140"/>
        <end position="158"/>
    </location>
</feature>
<feature type="transmembrane region" description="Helical" evidence="16">
    <location>
        <begin position="353"/>
        <end position="375"/>
    </location>
</feature>
<dbReference type="InterPro" id="IPR001320">
    <property type="entry name" value="Iontro_rcpt_C"/>
</dbReference>
<feature type="site" description="Crucial to convey clamshell closure to channel opening" evidence="14">
    <location>
        <position position="203"/>
    </location>
</feature>
<evidence type="ECO:0000256" key="14">
    <source>
        <dbReference type="PIRSR" id="PIRSR601508-2"/>
    </source>
</evidence>
<evidence type="ECO:0000256" key="7">
    <source>
        <dbReference type="ARBA" id="ARBA00023065"/>
    </source>
</evidence>
<evidence type="ECO:0000256" key="2">
    <source>
        <dbReference type="ARBA" id="ARBA00022448"/>
    </source>
</evidence>
<keyword evidence="8 16" id="KW-0472">Membrane</keyword>